<evidence type="ECO:0000313" key="8">
    <source>
        <dbReference type="EMBL" id="KAK1801613.1"/>
    </source>
</evidence>
<evidence type="ECO:0000256" key="3">
    <source>
        <dbReference type="ARBA" id="ARBA00023015"/>
    </source>
</evidence>
<dbReference type="GO" id="GO:0006367">
    <property type="term" value="P:transcription initiation at RNA polymerase II promoter"/>
    <property type="evidence" value="ECO:0007669"/>
    <property type="project" value="TreeGrafter"/>
</dbReference>
<dbReference type="GO" id="GO:0016251">
    <property type="term" value="F:RNA polymerase II general transcription initiation factor activity"/>
    <property type="evidence" value="ECO:0007669"/>
    <property type="project" value="TreeGrafter"/>
</dbReference>
<dbReference type="InterPro" id="IPR037249">
    <property type="entry name" value="TAFH/NHR1_dom_sf"/>
</dbReference>
<feature type="region of interest" description="Disordered" evidence="6">
    <location>
        <begin position="850"/>
        <end position="872"/>
    </location>
</feature>
<dbReference type="AlphaFoldDB" id="A0AAD8ZLH5"/>
<evidence type="ECO:0000256" key="1">
    <source>
        <dbReference type="ARBA" id="ARBA00004123"/>
    </source>
</evidence>
<name>A0AAD8ZLH5_9TELE</name>
<organism evidence="8 9">
    <name type="scientific">Electrophorus voltai</name>
    <dbReference type="NCBI Taxonomy" id="2609070"/>
    <lineage>
        <taxon>Eukaryota</taxon>
        <taxon>Metazoa</taxon>
        <taxon>Chordata</taxon>
        <taxon>Craniata</taxon>
        <taxon>Vertebrata</taxon>
        <taxon>Euteleostomi</taxon>
        <taxon>Actinopterygii</taxon>
        <taxon>Neopterygii</taxon>
        <taxon>Teleostei</taxon>
        <taxon>Ostariophysi</taxon>
        <taxon>Gymnotiformes</taxon>
        <taxon>Gymnotoidei</taxon>
        <taxon>Gymnotidae</taxon>
        <taxon>Electrophorus</taxon>
    </lineage>
</organism>
<dbReference type="Pfam" id="PF07531">
    <property type="entry name" value="TAFH"/>
    <property type="match status" value="1"/>
</dbReference>
<dbReference type="InterPro" id="IPR007900">
    <property type="entry name" value="TAF4_C"/>
</dbReference>
<accession>A0AAD8ZLH5</accession>
<feature type="region of interest" description="Disordered" evidence="6">
    <location>
        <begin position="207"/>
        <end position="229"/>
    </location>
</feature>
<feature type="compositionally biased region" description="Low complexity" evidence="6">
    <location>
        <begin position="269"/>
        <end position="282"/>
    </location>
</feature>
<dbReference type="PANTHER" id="PTHR15138:SF18">
    <property type="entry name" value="TATA-BOX BINDING PROTEIN ASSOCIATED FACTOR 4"/>
    <property type="match status" value="1"/>
</dbReference>
<keyword evidence="9" id="KW-1185">Reference proteome</keyword>
<evidence type="ECO:0000256" key="6">
    <source>
        <dbReference type="SAM" id="MobiDB-lite"/>
    </source>
</evidence>
<dbReference type="PANTHER" id="PTHR15138">
    <property type="entry name" value="TRANSCRIPTION INITIATION FACTOR TFIID SUBUNIT 4"/>
    <property type="match status" value="1"/>
</dbReference>
<dbReference type="SMART" id="SM00549">
    <property type="entry name" value="TAFH"/>
    <property type="match status" value="1"/>
</dbReference>
<dbReference type="GO" id="GO:0006355">
    <property type="term" value="P:regulation of DNA-templated transcription"/>
    <property type="evidence" value="ECO:0007669"/>
    <property type="project" value="UniProtKB-ARBA"/>
</dbReference>
<gene>
    <name evidence="8" type="ORF">P4O66_022195</name>
</gene>
<evidence type="ECO:0000256" key="5">
    <source>
        <dbReference type="ARBA" id="ARBA00023242"/>
    </source>
</evidence>
<keyword evidence="5" id="KW-0539">Nucleus</keyword>
<feature type="region of interest" description="Disordered" evidence="6">
    <location>
        <begin position="94"/>
        <end position="128"/>
    </location>
</feature>
<evidence type="ECO:0000256" key="4">
    <source>
        <dbReference type="ARBA" id="ARBA00023163"/>
    </source>
</evidence>
<feature type="region of interest" description="Disordered" evidence="6">
    <location>
        <begin position="801"/>
        <end position="826"/>
    </location>
</feature>
<dbReference type="Gene3D" id="1.20.120.1110">
    <property type="entry name" value="TAFH/NHR1 domain"/>
    <property type="match status" value="1"/>
</dbReference>
<evidence type="ECO:0000313" key="9">
    <source>
        <dbReference type="Proteomes" id="UP001239994"/>
    </source>
</evidence>
<dbReference type="GO" id="GO:0046982">
    <property type="term" value="F:protein heterodimerization activity"/>
    <property type="evidence" value="ECO:0007669"/>
    <property type="project" value="InterPro"/>
</dbReference>
<dbReference type="InterPro" id="IPR003894">
    <property type="entry name" value="TAFH_NHR1"/>
</dbReference>
<evidence type="ECO:0000256" key="2">
    <source>
        <dbReference type="ARBA" id="ARBA00006178"/>
    </source>
</evidence>
<evidence type="ECO:0000259" key="7">
    <source>
        <dbReference type="PROSITE" id="PS51119"/>
    </source>
</evidence>
<dbReference type="SUPFAM" id="SSF158553">
    <property type="entry name" value="TAFH domain-like"/>
    <property type="match status" value="1"/>
</dbReference>
<dbReference type="GO" id="GO:0003677">
    <property type="term" value="F:DNA binding"/>
    <property type="evidence" value="ECO:0007669"/>
    <property type="project" value="TreeGrafter"/>
</dbReference>
<dbReference type="Pfam" id="PF05236">
    <property type="entry name" value="TAF4"/>
    <property type="match status" value="1"/>
</dbReference>
<dbReference type="PROSITE" id="PS51119">
    <property type="entry name" value="TAFH"/>
    <property type="match status" value="1"/>
</dbReference>
<dbReference type="EMBL" id="JAROKS010000008">
    <property type="protein sequence ID" value="KAK1801613.1"/>
    <property type="molecule type" value="Genomic_DNA"/>
</dbReference>
<dbReference type="InterPro" id="IPR009072">
    <property type="entry name" value="Histone-fold"/>
</dbReference>
<feature type="region of interest" description="Disordered" evidence="6">
    <location>
        <begin position="250"/>
        <end position="306"/>
    </location>
</feature>
<dbReference type="FunFam" id="1.10.20.10:FF:000015">
    <property type="entry name" value="Transcription initiation factor TFIID subunit 4B"/>
    <property type="match status" value="1"/>
</dbReference>
<comment type="subcellular location">
    <subcellularLocation>
        <location evidence="1">Nucleus</location>
    </subcellularLocation>
</comment>
<dbReference type="Proteomes" id="UP001239994">
    <property type="component" value="Unassembled WGS sequence"/>
</dbReference>
<dbReference type="CDD" id="cd08045">
    <property type="entry name" value="HFD_TAF4"/>
    <property type="match status" value="1"/>
</dbReference>
<feature type="compositionally biased region" description="Basic and acidic residues" evidence="6">
    <location>
        <begin position="807"/>
        <end position="825"/>
    </location>
</feature>
<dbReference type="GO" id="GO:0005669">
    <property type="term" value="C:transcription factor TFIID complex"/>
    <property type="evidence" value="ECO:0007669"/>
    <property type="project" value="InterPro"/>
</dbReference>
<dbReference type="InterPro" id="IPR045144">
    <property type="entry name" value="TAF4"/>
</dbReference>
<dbReference type="SUPFAM" id="SSF47113">
    <property type="entry name" value="Histone-fold"/>
    <property type="match status" value="1"/>
</dbReference>
<proteinExistence type="inferred from homology"/>
<reference evidence="8" key="1">
    <citation type="submission" date="2023-03" db="EMBL/GenBank/DDBJ databases">
        <title>Electrophorus voltai genome.</title>
        <authorList>
            <person name="Bian C."/>
        </authorList>
    </citation>
    <scope>NUCLEOTIDE SEQUENCE</scope>
    <source>
        <strain evidence="8">CB-2022</strain>
        <tissue evidence="8">Muscle</tissue>
    </source>
</reference>
<feature type="compositionally biased region" description="Polar residues" evidence="6">
    <location>
        <begin position="289"/>
        <end position="302"/>
    </location>
</feature>
<comment type="caution">
    <text evidence="8">The sequence shown here is derived from an EMBL/GenBank/DDBJ whole genome shotgun (WGS) entry which is preliminary data.</text>
</comment>
<feature type="compositionally biased region" description="Low complexity" evidence="6">
    <location>
        <begin position="855"/>
        <end position="872"/>
    </location>
</feature>
<comment type="similarity">
    <text evidence="2">Belongs to the TAF4 family.</text>
</comment>
<dbReference type="Gene3D" id="1.10.20.10">
    <property type="entry name" value="Histone, subunit A"/>
    <property type="match status" value="1"/>
</dbReference>
<keyword evidence="4" id="KW-0804">Transcription</keyword>
<protein>
    <recommendedName>
        <fullName evidence="7">TAFH domain-containing protein</fullName>
    </recommendedName>
</protein>
<keyword evidence="3" id="KW-0805">Transcription regulation</keyword>
<feature type="domain" description="TAFH" evidence="7">
    <location>
        <begin position="437"/>
        <end position="534"/>
    </location>
</feature>
<sequence>MRPTRERSRVKMAAGSDLLDDVFFSADVDETVVSALVGSLESELTCSGHGAAQPADKHARAPLVSANSDVHESQTGLARELVNAGSRTAAGVIHGTRSSQGATPDPAAGSGSHEDLSTGAANTRHGHKDAAGVATLNGSTELLRSPRAARANALSEKSSALAAVSNGAGPVAVAPAASSTVIQTSRTHAQNASTSAVISARASRLSTGPAVTLPRPPMQTPGTVTAPSGSSNSVVSAVVNVAHVPAANTTAHLSSGANKADSRKTSNQTAAPAPTTSAVASTGDPSLAQPMQSSLQPGTTSAKDPVLPTMTRASVPASITSSAGGIRAVAPVLAPRPPNVQNVQLPPGNGRISPHRPVTLPPVYRFVVVPGTTILTRQLTPTTMIKQGAVVPASAQTLSGLQRPLPLQNSIMVGGTATPPVGAPAGAAPTPVSKETLENVKKCKNFLSTLIKLASSSKQSSETAANVKELVRSLLEGKLEAEDFTSRLYRELQSSPQPYLVPFLKRSLPALRQMTPDSLAFIHQSQLLQTPATSGAGAAQRVLPLSAKTTPTASSTAPPHQSVISLSQNTQNKPNLILQQHQQQGVLMSGPQVSLTQTPMVTLRPGQPRVFAPQTVVKAPPSGTLLKSGLAVGTKLLSGPESVSSAVQRTKVKVAGSSGCFRDDDDINDVASMAGVNLSEESARILATSSELVGAVTRSCKDETFLHTGSLQRRALEIGKKYGVSELGAEVISLVSHATQHRLQDLLGKATQLAYQKSVPYKEDERHEQVSDVRAQLKFFEQMDQMEKQRKEEQERDILLKAAKSRSRQEDPEQLRLKQKAKEMQQQELAQMRQRDANLTALAAIGPRKKRKVDSLASGSGPEGSGSLSVGSVAGLHGGSRQFTRQRITRVNLRDLLFCLENERETNHSHLLYKAFLR</sequence>